<comment type="caution">
    <text evidence="3">The sequence shown here is derived from an EMBL/GenBank/DDBJ whole genome shotgun (WGS) entry which is preliminary data.</text>
</comment>
<reference evidence="3 4" key="1">
    <citation type="submission" date="2018-06" db="EMBL/GenBank/DDBJ databases">
        <title>Streptomyces reniochalinae sp. nov. and Streptomyces diacarnus sp. nov. from marine sponges.</title>
        <authorList>
            <person name="Li L."/>
        </authorList>
    </citation>
    <scope>NUCLEOTIDE SEQUENCE [LARGE SCALE GENOMIC DNA]</scope>
    <source>
        <strain evidence="3 4">LHW50302</strain>
    </source>
</reference>
<dbReference type="Gene3D" id="3.40.50.150">
    <property type="entry name" value="Vaccinia Virus protein VP39"/>
    <property type="match status" value="1"/>
</dbReference>
<gene>
    <name evidence="3" type="ORF">DQ392_10115</name>
</gene>
<dbReference type="Proteomes" id="UP000253507">
    <property type="component" value="Unassembled WGS sequence"/>
</dbReference>
<protein>
    <submittedName>
        <fullName evidence="3">Methyltransferase domain-containing protein</fullName>
    </submittedName>
</protein>
<dbReference type="GO" id="GO:0032259">
    <property type="term" value="P:methylation"/>
    <property type="evidence" value="ECO:0007669"/>
    <property type="project" value="UniProtKB-KW"/>
</dbReference>
<dbReference type="Pfam" id="PF13649">
    <property type="entry name" value="Methyltransf_25"/>
    <property type="match status" value="1"/>
</dbReference>
<name>A0A367EQD9_9ACTN</name>
<keyword evidence="3" id="KW-0808">Transferase</keyword>
<dbReference type="PANTHER" id="PTHR42912">
    <property type="entry name" value="METHYLTRANSFERASE"/>
    <property type="match status" value="1"/>
</dbReference>
<accession>A0A367EQD9</accession>
<dbReference type="SUPFAM" id="SSF53335">
    <property type="entry name" value="S-adenosyl-L-methionine-dependent methyltransferases"/>
    <property type="match status" value="1"/>
</dbReference>
<dbReference type="InterPro" id="IPR029063">
    <property type="entry name" value="SAM-dependent_MTases_sf"/>
</dbReference>
<dbReference type="GO" id="GO:0008168">
    <property type="term" value="F:methyltransferase activity"/>
    <property type="evidence" value="ECO:0007669"/>
    <property type="project" value="UniProtKB-KW"/>
</dbReference>
<evidence type="ECO:0000313" key="3">
    <source>
        <dbReference type="EMBL" id="RCG20326.1"/>
    </source>
</evidence>
<dbReference type="OrthoDB" id="9786503at2"/>
<dbReference type="EMBL" id="QOIM01000028">
    <property type="protein sequence ID" value="RCG20326.1"/>
    <property type="molecule type" value="Genomic_DNA"/>
</dbReference>
<dbReference type="RefSeq" id="WP_114015202.1">
    <property type="nucleotide sequence ID" value="NZ_QOIM01000028.1"/>
</dbReference>
<evidence type="ECO:0000313" key="4">
    <source>
        <dbReference type="Proteomes" id="UP000253507"/>
    </source>
</evidence>
<feature type="region of interest" description="Disordered" evidence="1">
    <location>
        <begin position="191"/>
        <end position="212"/>
    </location>
</feature>
<keyword evidence="4" id="KW-1185">Reference proteome</keyword>
<sequence length="212" mass="22962">MSTPLPQAPAQFWEERYRSSERLWSGDPNPLLVREVDALEPGTALDLGCGEGSDVLWLASRGWQATGVDISSTALERAAAHAAKAGLAERTVFERHELGLSFPEGSFDLVSAQFLQSPVALDQDGVLARAAQAVAPGGTLLIVMHAGWPTWMAKDEYPFDAEFPTLQGVLDGLALPPAWRVETLETVERSLTSPDGRTGTRGDHVWRLTRTA</sequence>
<feature type="domain" description="Methyltransferase" evidence="2">
    <location>
        <begin position="45"/>
        <end position="138"/>
    </location>
</feature>
<dbReference type="InterPro" id="IPR041698">
    <property type="entry name" value="Methyltransf_25"/>
</dbReference>
<keyword evidence="3" id="KW-0489">Methyltransferase</keyword>
<evidence type="ECO:0000259" key="2">
    <source>
        <dbReference type="Pfam" id="PF13649"/>
    </source>
</evidence>
<dbReference type="CDD" id="cd02440">
    <property type="entry name" value="AdoMet_MTases"/>
    <property type="match status" value="1"/>
</dbReference>
<evidence type="ECO:0000256" key="1">
    <source>
        <dbReference type="SAM" id="MobiDB-lite"/>
    </source>
</evidence>
<proteinExistence type="predicted"/>
<dbReference type="AlphaFoldDB" id="A0A367EQD9"/>
<organism evidence="3 4">
    <name type="scientific">Streptomyces reniochalinae</name>
    <dbReference type="NCBI Taxonomy" id="2250578"/>
    <lineage>
        <taxon>Bacteria</taxon>
        <taxon>Bacillati</taxon>
        <taxon>Actinomycetota</taxon>
        <taxon>Actinomycetes</taxon>
        <taxon>Kitasatosporales</taxon>
        <taxon>Streptomycetaceae</taxon>
        <taxon>Streptomyces</taxon>
    </lineage>
</organism>
<dbReference type="InterPro" id="IPR050508">
    <property type="entry name" value="Methyltransf_Superfamily"/>
</dbReference>